<dbReference type="RefSeq" id="WP_095698018.1">
    <property type="nucleotide sequence ID" value="NZ_CP016782.1"/>
</dbReference>
<keyword evidence="2 8" id="KW-1003">Cell membrane</keyword>
<comment type="function">
    <text evidence="8">Catalyzes the phospholipid dependent N-acylation of the N-terminal cysteine of apolipoprotein, the last step in lipoprotein maturation.</text>
</comment>
<name>A0A249LF80_9ACTN</name>
<dbReference type="GO" id="GO:0005886">
    <property type="term" value="C:plasma membrane"/>
    <property type="evidence" value="ECO:0007669"/>
    <property type="project" value="UniProtKB-SubCell"/>
</dbReference>
<evidence type="ECO:0000313" key="11">
    <source>
        <dbReference type="Proteomes" id="UP000217221"/>
    </source>
</evidence>
<sequence length="473" mass="51906">MVSFFLSLASGLLLSAAFAPLNWWFSLPLSIALFLYAVTKTRHSYFVAFVFAIVFNYFTLSWTGTFVGLIPTILLVLLQSVFYLPLGLISFKRGRVSRVWLVLPLLLVCDELRSNFPFGGFGWNRLSFSQADSPYRLIASYFGDLSLSAIAISLGIALYLFFARAQLVSVALIMLCSTIAILLPAQAAGQGSARILAIQGNVPQLGLDFNSRAKEVFQMHVKQTNIALSKIDSKPDAILWPENAVDVDPFINRDVNDQIADIAIQSDTPIIAGVVLKTPQGLQNASIMWSDKGEVATTYVKRALTPFGEYIPLRLLSEFVSPLSKNVTDFIAGDKAVMHTFAGVKASPVICYELIDDATVNSSVSGTNLMLVQTNNATFAKSSQSMQQLNISRIRAIENNRWLVSVSTTGVSAVIDNQGQVVSITKQNNAAYLYDKVDIIDDESIAHRFGSLSSIVLILGFFGVYLRKRSYDA</sequence>
<dbReference type="Pfam" id="PF00795">
    <property type="entry name" value="CN_hydrolase"/>
    <property type="match status" value="1"/>
</dbReference>
<dbReference type="InterPro" id="IPR003010">
    <property type="entry name" value="C-N_Hydrolase"/>
</dbReference>
<dbReference type="Gene3D" id="3.60.110.10">
    <property type="entry name" value="Carbon-nitrogen hydrolase"/>
    <property type="match status" value="1"/>
</dbReference>
<feature type="transmembrane region" description="Helical" evidence="8">
    <location>
        <begin position="12"/>
        <end position="36"/>
    </location>
</feature>
<dbReference type="HAMAP" id="MF_01148">
    <property type="entry name" value="Lnt"/>
    <property type="match status" value="1"/>
</dbReference>
<feature type="transmembrane region" description="Helical" evidence="8">
    <location>
        <begin position="445"/>
        <end position="466"/>
    </location>
</feature>
<comment type="catalytic activity">
    <reaction evidence="8">
        <text>N-terminal S-1,2-diacyl-sn-glyceryl-L-cysteinyl-[lipoprotein] + a glycerophospholipid = N-acyl-S-1,2-diacyl-sn-glyceryl-L-cysteinyl-[lipoprotein] + a 2-acyl-sn-glycero-3-phospholipid + H(+)</text>
        <dbReference type="Rhea" id="RHEA:48228"/>
        <dbReference type="Rhea" id="RHEA-COMP:14681"/>
        <dbReference type="Rhea" id="RHEA-COMP:14684"/>
        <dbReference type="ChEBI" id="CHEBI:15378"/>
        <dbReference type="ChEBI" id="CHEBI:136912"/>
        <dbReference type="ChEBI" id="CHEBI:140656"/>
        <dbReference type="ChEBI" id="CHEBI:140657"/>
        <dbReference type="ChEBI" id="CHEBI:140660"/>
        <dbReference type="EC" id="2.3.1.269"/>
    </reaction>
</comment>
<dbReference type="CDD" id="cd07571">
    <property type="entry name" value="ALP_N-acyl_transferase"/>
    <property type="match status" value="1"/>
</dbReference>
<proteinExistence type="inferred from homology"/>
<evidence type="ECO:0000256" key="7">
    <source>
        <dbReference type="ARBA" id="ARBA00023315"/>
    </source>
</evidence>
<dbReference type="KEGG" id="plim:PHILAsVB114_03540"/>
<keyword evidence="4 8" id="KW-0812">Transmembrane</keyword>
<dbReference type="Proteomes" id="UP000217221">
    <property type="component" value="Chromosome"/>
</dbReference>
<dbReference type="PANTHER" id="PTHR38686:SF1">
    <property type="entry name" value="APOLIPOPROTEIN N-ACYLTRANSFERASE"/>
    <property type="match status" value="1"/>
</dbReference>
<dbReference type="GO" id="GO:0042158">
    <property type="term" value="P:lipoprotein biosynthetic process"/>
    <property type="evidence" value="ECO:0007669"/>
    <property type="project" value="UniProtKB-UniRule"/>
</dbReference>
<keyword evidence="5 8" id="KW-1133">Transmembrane helix</keyword>
<accession>A0A249LF80</accession>
<feature type="transmembrane region" description="Helical" evidence="8">
    <location>
        <begin position="66"/>
        <end position="86"/>
    </location>
</feature>
<keyword evidence="7 8" id="KW-0012">Acyltransferase</keyword>
<feature type="transmembrane region" description="Helical" evidence="8">
    <location>
        <begin position="98"/>
        <end position="118"/>
    </location>
</feature>
<keyword evidence="11" id="KW-1185">Reference proteome</keyword>
<evidence type="ECO:0000256" key="1">
    <source>
        <dbReference type="ARBA" id="ARBA00004651"/>
    </source>
</evidence>
<comment type="subcellular location">
    <subcellularLocation>
        <location evidence="1 8">Cell membrane</location>
        <topology evidence="1 8">Multi-pass membrane protein</topology>
    </subcellularLocation>
</comment>
<feature type="transmembrane region" description="Helical" evidence="8">
    <location>
        <begin position="167"/>
        <end position="185"/>
    </location>
</feature>
<feature type="transmembrane region" description="Helical" evidence="8">
    <location>
        <begin position="43"/>
        <end position="60"/>
    </location>
</feature>
<dbReference type="PANTHER" id="PTHR38686">
    <property type="entry name" value="APOLIPOPROTEIN N-ACYLTRANSFERASE"/>
    <property type="match status" value="1"/>
</dbReference>
<evidence type="ECO:0000259" key="9">
    <source>
        <dbReference type="PROSITE" id="PS50263"/>
    </source>
</evidence>
<dbReference type="NCBIfam" id="TIGR00546">
    <property type="entry name" value="lnt"/>
    <property type="match status" value="1"/>
</dbReference>
<feature type="domain" description="CN hydrolase" evidence="9">
    <location>
        <begin position="198"/>
        <end position="439"/>
    </location>
</feature>
<dbReference type="PROSITE" id="PS50263">
    <property type="entry name" value="CN_HYDROLASE"/>
    <property type="match status" value="1"/>
</dbReference>
<protein>
    <recommendedName>
        <fullName evidence="8">Apolipoprotein N-acyltransferase</fullName>
        <shortName evidence="8">ALP N-acyltransferase</shortName>
        <ecNumber evidence="8">2.3.1.269</ecNumber>
    </recommendedName>
</protein>
<dbReference type="UniPathway" id="UPA00666"/>
<keyword evidence="3 8" id="KW-0808">Transferase</keyword>
<evidence type="ECO:0000256" key="2">
    <source>
        <dbReference type="ARBA" id="ARBA00022475"/>
    </source>
</evidence>
<dbReference type="InterPro" id="IPR045378">
    <property type="entry name" value="LNT_N"/>
</dbReference>
<keyword evidence="6 8" id="KW-0472">Membrane</keyword>
<dbReference type="AlphaFoldDB" id="A0A249LF80"/>
<dbReference type="GO" id="GO:0016410">
    <property type="term" value="F:N-acyltransferase activity"/>
    <property type="evidence" value="ECO:0007669"/>
    <property type="project" value="UniProtKB-UniRule"/>
</dbReference>
<gene>
    <name evidence="8" type="primary">lnt</name>
    <name evidence="10" type="ORF">PHILAsVB114_03540</name>
</gene>
<organism evidence="10 11">
    <name type="scientific">Candidatus Planktophila limnetica</name>
    <dbReference type="NCBI Taxonomy" id="573600"/>
    <lineage>
        <taxon>Bacteria</taxon>
        <taxon>Bacillati</taxon>
        <taxon>Actinomycetota</taxon>
        <taxon>Actinomycetes</taxon>
        <taxon>Candidatus Nanopelagicales</taxon>
        <taxon>Candidatus Nanopelagicaceae</taxon>
        <taxon>Candidatus Planktophila</taxon>
    </lineage>
</organism>
<evidence type="ECO:0000313" key="10">
    <source>
        <dbReference type="EMBL" id="ASY27723.1"/>
    </source>
</evidence>
<dbReference type="Pfam" id="PF20154">
    <property type="entry name" value="LNT_N"/>
    <property type="match status" value="1"/>
</dbReference>
<evidence type="ECO:0000256" key="5">
    <source>
        <dbReference type="ARBA" id="ARBA00022989"/>
    </source>
</evidence>
<keyword evidence="10" id="KW-0449">Lipoprotein</keyword>
<evidence type="ECO:0000256" key="3">
    <source>
        <dbReference type="ARBA" id="ARBA00022679"/>
    </source>
</evidence>
<dbReference type="EMBL" id="CP016782">
    <property type="protein sequence ID" value="ASY27723.1"/>
    <property type="molecule type" value="Genomic_DNA"/>
</dbReference>
<evidence type="ECO:0000256" key="8">
    <source>
        <dbReference type="HAMAP-Rule" id="MF_01148"/>
    </source>
</evidence>
<dbReference type="InterPro" id="IPR004563">
    <property type="entry name" value="Apolipo_AcylTrfase"/>
</dbReference>
<dbReference type="OrthoDB" id="9804277at2"/>
<feature type="transmembrane region" description="Helical" evidence="8">
    <location>
        <begin position="138"/>
        <end position="160"/>
    </location>
</feature>
<evidence type="ECO:0000256" key="6">
    <source>
        <dbReference type="ARBA" id="ARBA00023136"/>
    </source>
</evidence>
<dbReference type="EC" id="2.3.1.269" evidence="8"/>
<comment type="similarity">
    <text evidence="8">Belongs to the CN hydrolase family. Apolipoprotein N-acyltransferase subfamily.</text>
</comment>
<comment type="pathway">
    <text evidence="8">Protein modification; lipoprotein biosynthesis (N-acyl transfer).</text>
</comment>
<dbReference type="InterPro" id="IPR036526">
    <property type="entry name" value="C-N_Hydrolase_sf"/>
</dbReference>
<evidence type="ECO:0000256" key="4">
    <source>
        <dbReference type="ARBA" id="ARBA00022692"/>
    </source>
</evidence>
<reference evidence="10 11" key="1">
    <citation type="submission" date="2016-07" db="EMBL/GenBank/DDBJ databases">
        <title>High microdiversification within the ubiquitous acI lineage of Actinobacteria.</title>
        <authorList>
            <person name="Neuenschwander S.M."/>
            <person name="Salcher M."/>
            <person name="Ghai R."/>
            <person name="Pernthaler J."/>
        </authorList>
    </citation>
    <scope>NUCLEOTIDE SEQUENCE [LARGE SCALE GENOMIC DNA]</scope>
    <source>
        <strain evidence="10">MMS-VB-114</strain>
    </source>
</reference>
<dbReference type="SUPFAM" id="SSF56317">
    <property type="entry name" value="Carbon-nitrogen hydrolase"/>
    <property type="match status" value="1"/>
</dbReference>